<comment type="similarity">
    <text evidence="2">Belongs to the cation transport ATPase (P-type) (TC 3.A.3) family. Type IB subfamily.</text>
</comment>
<dbReference type="PROSITE" id="PS00154">
    <property type="entry name" value="ATPASE_E1_E2"/>
    <property type="match status" value="1"/>
</dbReference>
<comment type="subcellular location">
    <subcellularLocation>
        <location evidence="1">Golgi apparatus</location>
        <location evidence="1">trans-Golgi network membrane</location>
        <topology evidence="1">Multi-pass membrane protein</topology>
    </subcellularLocation>
</comment>
<proteinExistence type="inferred from homology"/>
<evidence type="ECO:0000256" key="10">
    <source>
        <dbReference type="ARBA" id="ARBA00022840"/>
    </source>
</evidence>
<keyword evidence="21" id="KW-1185">Reference proteome</keyword>
<dbReference type="GO" id="GO:0005802">
    <property type="term" value="C:trans-Golgi network"/>
    <property type="evidence" value="ECO:0007669"/>
    <property type="project" value="TreeGrafter"/>
</dbReference>
<evidence type="ECO:0000256" key="18">
    <source>
        <dbReference type="SAM" id="Phobius"/>
    </source>
</evidence>
<evidence type="ECO:0000256" key="12">
    <source>
        <dbReference type="ARBA" id="ARBA00022967"/>
    </source>
</evidence>
<dbReference type="OrthoDB" id="432719at2759"/>
<dbReference type="EC" id="7.2.2.8" evidence="3"/>
<evidence type="ECO:0000256" key="15">
    <source>
        <dbReference type="ARBA" id="ARBA00023065"/>
    </source>
</evidence>
<dbReference type="Pfam" id="PF00403">
    <property type="entry name" value="HMA"/>
    <property type="match status" value="2"/>
</dbReference>
<dbReference type="Pfam" id="PF00702">
    <property type="entry name" value="Hydrolase"/>
    <property type="match status" value="1"/>
</dbReference>
<dbReference type="SUPFAM" id="SSF81665">
    <property type="entry name" value="Calcium ATPase, transmembrane domain M"/>
    <property type="match status" value="1"/>
</dbReference>
<dbReference type="Gene3D" id="3.40.50.1000">
    <property type="entry name" value="HAD superfamily/HAD-like"/>
    <property type="match status" value="3"/>
</dbReference>
<comment type="caution">
    <text evidence="20">The sequence shown here is derived from an EMBL/GenBank/DDBJ whole genome shotgun (WGS) entry which is preliminary data.</text>
</comment>
<evidence type="ECO:0000256" key="1">
    <source>
        <dbReference type="ARBA" id="ARBA00004166"/>
    </source>
</evidence>
<keyword evidence="8" id="KW-0547">Nucleotide-binding</keyword>
<keyword evidence="12" id="KW-1278">Translocase</keyword>
<keyword evidence="4" id="KW-0813">Transport</keyword>
<feature type="domain" description="HMA" evidence="19">
    <location>
        <begin position="535"/>
        <end position="601"/>
    </location>
</feature>
<feature type="transmembrane region" description="Helical" evidence="18">
    <location>
        <begin position="988"/>
        <end position="1021"/>
    </location>
</feature>
<dbReference type="InterPro" id="IPR023298">
    <property type="entry name" value="ATPase_P-typ_TM_dom_sf"/>
</dbReference>
<evidence type="ECO:0000256" key="6">
    <source>
        <dbReference type="ARBA" id="ARBA00022723"/>
    </source>
</evidence>
<evidence type="ECO:0000256" key="14">
    <source>
        <dbReference type="ARBA" id="ARBA00023008"/>
    </source>
</evidence>
<dbReference type="EMBL" id="LUCH01002423">
    <property type="protein sequence ID" value="KAF5401514.1"/>
    <property type="molecule type" value="Genomic_DNA"/>
</dbReference>
<dbReference type="PRINTS" id="PR00119">
    <property type="entry name" value="CATATPASE"/>
</dbReference>
<dbReference type="InterPro" id="IPR008250">
    <property type="entry name" value="ATPase_P-typ_transduc_dom_A_sf"/>
</dbReference>
<evidence type="ECO:0000313" key="20">
    <source>
        <dbReference type="EMBL" id="KAF5401514.1"/>
    </source>
</evidence>
<evidence type="ECO:0000256" key="4">
    <source>
        <dbReference type="ARBA" id="ARBA00022448"/>
    </source>
</evidence>
<feature type="transmembrane region" description="Helical" evidence="18">
    <location>
        <begin position="694"/>
        <end position="715"/>
    </location>
</feature>
<dbReference type="CDD" id="cd00371">
    <property type="entry name" value="HMA"/>
    <property type="match status" value="4"/>
</dbReference>
<evidence type="ECO:0000256" key="16">
    <source>
        <dbReference type="ARBA" id="ARBA00023136"/>
    </source>
</evidence>
<keyword evidence="5 18" id="KW-0812">Transmembrane</keyword>
<dbReference type="PRINTS" id="PR00942">
    <property type="entry name" value="CUATPASEI"/>
</dbReference>
<keyword evidence="7" id="KW-0677">Repeat</keyword>
<dbReference type="SUPFAM" id="SSF55008">
    <property type="entry name" value="HMA, heavy metal-associated domain"/>
    <property type="match status" value="3"/>
</dbReference>
<dbReference type="PROSITE" id="PS50846">
    <property type="entry name" value="HMA_2"/>
    <property type="match status" value="3"/>
</dbReference>
<feature type="transmembrane region" description="Helical" evidence="18">
    <location>
        <begin position="1668"/>
        <end position="1690"/>
    </location>
</feature>
<dbReference type="InterPro" id="IPR018303">
    <property type="entry name" value="ATPase_P-typ_P_site"/>
</dbReference>
<dbReference type="FunFam" id="3.40.50.1000:FF:000144">
    <property type="entry name" value="copper-transporting ATPase 1 isoform X2"/>
    <property type="match status" value="1"/>
</dbReference>
<dbReference type="SUPFAM" id="SSF81660">
    <property type="entry name" value="Metal cation-transporting ATPase, ATP-binding domain N"/>
    <property type="match status" value="1"/>
</dbReference>
<sequence length="1799" mass="195519">MWVTVASTSGRTLSSLMEPLTFSVLSVQGMTCQSCVQLIESVLKTKNGVHYAKVTLENAQAVVVYGKISSLSAQLLSEAVCELGFECVALDPATVCPELTGILDAQVACATFHCQTFPPICLSYIPGVIAVAVDSEQSCVHVYYCPAVVSPSSIVNSAHEKGFLLDCKQTSCGLLAPYSSNIPTNGISTVSASDESSDQNVPLNSAELGSSFSSVNPNIMFTHVLFVQTKQAIHQRKLMDLIHSFWQSAEVSLELTALTSSLESGTFIFEARTSYHKVSSGSNTGDEQVIVQTLKTTTDRLTAVGIPSARIELPVKPDDGSSLDIIISVYGMHCKSCVRKIETHFGQILNCDQSQMLPQMTKCTVSLSQKQARITVTLPKDLTFITGHEKTRQFTPETRLLQIASNLLNINVEQLHKEISQLGFRTCPAEIVAELSTSSVASRLDADRNIDSDVADRLVLKTTRSTSEMENNQSLAHMTTRAVASTEQELVTIPLTSPPDHTDFFSPTISNHLPSSQKPRPPSLTEANVSVGIVARCLLRVTGMTCSSCVHLIEQNLTKLEGVHSVLVALLAMKAEVIYDPSHITADQIVKHIVDLGFEAEVLSNAEDTENGQDKATLQLLVEGMAGQVDAKILESQLLRQPGIREASVFFSSKLASITYDADAIGARDIVKQIEVSCRPFEEHASSNRWRNSFLLSLFFAVPTMIVMMTFMLLWPHSTPEGCPVHFRNAEWIELVGNHSSNANTSLQISRILPKSHHMSNQPMLIPGLSLENFLLFLLATPIQGKTSEALTKLLALKPTEASIIEMAISVGTQKKPEVEKLLSESFYSNGKEKRIPVELVHRGDIIKIYPGEKVPVDCRVLAGTSACDESLITGESMPVDKEPGCDLIGGSINLTNVLWARATHVGNDSALSQIVRLVEEAQTSKAPIQQLADRIAGYFVPFVCLVSLTTFSLWIFLGLFRPETILGYEPGCSVTQLAVDHAFRMAITVLTIACPCALGLATPTAVMVGTGVGALAGILIKGGQPLEHMRKLTTILFDKTGTITQGRPQVTRVVMFVPAANSSPVDATQTEAGNLKLADGVSPSRFLYILASAESTVKHPIAHAIVTLVRSLRQVLLEDEPTKNSLMHTSSPMSFGRGNLGSPSPNLAYPSTKLALPLGSLQGIGDASVPLPHTEFAMVTDARSVAGMGLQCQVTLMPFDCPPGSSLSRPLTSLRQPSTDQRRNSSRLEPDFAEVDLCSALRMRLDYVACMWPDLVIGALDEKQNSASLRSSTSSSPLELVPSVDPLVQKKNHTGSQQIARSSNTSVPFMNPTCEDAFSWADTNQGGVFTVHVGSRDWLRQNHVILPLFVSQVCSEHGRPHPSSELQSTNVESLIAADEARGQTVVMFAINYRLIGLVSIEDPVKPEAALAVAALRHRGIRVGLLTGDNCRTATAIARQVGIRDVYADVLPAHKAAEVKRLQYVTRQNVAGKLQNPVSVPLKDAQWKFDQEDDPKVLVTATHNMECDFSDSDCLAESMELGNAHLDINSVPTGSQPHKNPKSPDMLRSIFSSTCNWFCFHPSTESTDPIWKKSAVIQRRRRERRQRRAQRLSKLNKSQWRRQYVAMVGDGVNDSPALAQADVGIAIGRGADVAVEAADVVLIRDSLIDVIGAIDLSRATVRRIRCNFVAATLYNMIGIPVAAGCLLPFGIELAPWMASAAMAASSVSVICLSLLLRRWTKPTEASLVCPEYVSLLTTVGLSREQVRLRRSRDLTTNSKMHIQTGKVSPTLETDNRNLLDAINHSDDSEEVIVFRSGQT</sequence>
<reference evidence="20" key="1">
    <citation type="submission" date="2019-05" db="EMBL/GenBank/DDBJ databases">
        <title>Annotation for the trematode Paragonimus heterotremus.</title>
        <authorList>
            <person name="Choi Y.-J."/>
        </authorList>
    </citation>
    <scope>NUCLEOTIDE SEQUENCE</scope>
    <source>
        <strain evidence="20">LC</strain>
    </source>
</reference>
<evidence type="ECO:0000313" key="21">
    <source>
        <dbReference type="Proteomes" id="UP000748531"/>
    </source>
</evidence>
<name>A0A8J4WIP8_9TREM</name>
<protein>
    <recommendedName>
        <fullName evidence="3">P-type Cu(+) transporter</fullName>
        <ecNumber evidence="3">7.2.2.8</ecNumber>
    </recommendedName>
</protein>
<dbReference type="Proteomes" id="UP000748531">
    <property type="component" value="Unassembled WGS sequence"/>
</dbReference>
<dbReference type="NCBIfam" id="TIGR00003">
    <property type="entry name" value="copper ion binding protein"/>
    <property type="match status" value="2"/>
</dbReference>
<dbReference type="SUPFAM" id="SSF81653">
    <property type="entry name" value="Calcium ATPase, transduction domain A"/>
    <property type="match status" value="1"/>
</dbReference>
<dbReference type="GO" id="GO:0005507">
    <property type="term" value="F:copper ion binding"/>
    <property type="evidence" value="ECO:0007669"/>
    <property type="project" value="InterPro"/>
</dbReference>
<evidence type="ECO:0000256" key="8">
    <source>
        <dbReference type="ARBA" id="ARBA00022741"/>
    </source>
</evidence>
<dbReference type="InterPro" id="IPR017969">
    <property type="entry name" value="Heavy-metal-associated_CS"/>
</dbReference>
<evidence type="ECO:0000256" key="13">
    <source>
        <dbReference type="ARBA" id="ARBA00022989"/>
    </source>
</evidence>
<dbReference type="NCBIfam" id="TIGR01494">
    <property type="entry name" value="ATPase_P-type"/>
    <property type="match status" value="1"/>
</dbReference>
<evidence type="ECO:0000256" key="2">
    <source>
        <dbReference type="ARBA" id="ARBA00006024"/>
    </source>
</evidence>
<keyword evidence="6" id="KW-0479">Metal-binding</keyword>
<dbReference type="InterPro" id="IPR036163">
    <property type="entry name" value="HMA_dom_sf"/>
</dbReference>
<dbReference type="PANTHER" id="PTHR43520:SF8">
    <property type="entry name" value="P-TYPE CU(+) TRANSPORTER"/>
    <property type="match status" value="1"/>
</dbReference>
<evidence type="ECO:0000256" key="5">
    <source>
        <dbReference type="ARBA" id="ARBA00022692"/>
    </source>
</evidence>
<keyword evidence="10" id="KW-0067">ATP-binding</keyword>
<dbReference type="Gene3D" id="3.30.70.100">
    <property type="match status" value="4"/>
</dbReference>
<dbReference type="PROSITE" id="PS01047">
    <property type="entry name" value="HMA_1"/>
    <property type="match status" value="2"/>
</dbReference>
<dbReference type="Gene3D" id="2.70.150.10">
    <property type="entry name" value="Calcium-transporting ATPase, cytoplasmic transduction domain A"/>
    <property type="match status" value="1"/>
</dbReference>
<dbReference type="GO" id="GO:0006878">
    <property type="term" value="P:intracellular copper ion homeostasis"/>
    <property type="evidence" value="ECO:0007669"/>
    <property type="project" value="TreeGrafter"/>
</dbReference>
<dbReference type="GO" id="GO:0140581">
    <property type="term" value="F:P-type monovalent copper transporter activity"/>
    <property type="evidence" value="ECO:0007669"/>
    <property type="project" value="UniProtKB-EC"/>
</dbReference>
<dbReference type="InterPro" id="IPR006121">
    <property type="entry name" value="HMA_dom"/>
</dbReference>
<keyword evidence="13 18" id="KW-1133">Transmembrane helix</keyword>
<evidence type="ECO:0000256" key="7">
    <source>
        <dbReference type="ARBA" id="ARBA00022737"/>
    </source>
</evidence>
<dbReference type="SUPFAM" id="SSF56784">
    <property type="entry name" value="HAD-like"/>
    <property type="match status" value="2"/>
</dbReference>
<dbReference type="GO" id="GO:0015677">
    <property type="term" value="P:copper ion import"/>
    <property type="evidence" value="ECO:0007669"/>
    <property type="project" value="TreeGrafter"/>
</dbReference>
<evidence type="ECO:0000256" key="3">
    <source>
        <dbReference type="ARBA" id="ARBA00012517"/>
    </source>
</evidence>
<dbReference type="InterPro" id="IPR023299">
    <property type="entry name" value="ATPase_P-typ_cyto_dom_N"/>
</dbReference>
<dbReference type="GO" id="GO:0043682">
    <property type="term" value="F:P-type divalent copper transporter activity"/>
    <property type="evidence" value="ECO:0007669"/>
    <property type="project" value="TreeGrafter"/>
</dbReference>
<dbReference type="GO" id="GO:0016887">
    <property type="term" value="F:ATP hydrolysis activity"/>
    <property type="evidence" value="ECO:0007669"/>
    <property type="project" value="InterPro"/>
</dbReference>
<feature type="compositionally biased region" description="Polar residues" evidence="17">
    <location>
        <begin position="1207"/>
        <end position="1220"/>
    </location>
</feature>
<dbReference type="InterPro" id="IPR059000">
    <property type="entry name" value="ATPase_P-type_domA"/>
</dbReference>
<dbReference type="InterPro" id="IPR036412">
    <property type="entry name" value="HAD-like_sf"/>
</dbReference>
<dbReference type="GO" id="GO:0005524">
    <property type="term" value="F:ATP binding"/>
    <property type="evidence" value="ECO:0007669"/>
    <property type="project" value="UniProtKB-KW"/>
</dbReference>
<keyword evidence="14" id="KW-0186">Copper</keyword>
<dbReference type="Gene3D" id="3.40.1110.10">
    <property type="entry name" value="Calcium-transporting ATPase, cytoplasmic domain N"/>
    <property type="match status" value="2"/>
</dbReference>
<dbReference type="InterPro" id="IPR006122">
    <property type="entry name" value="HMA_Cu_ion-bd"/>
</dbReference>
<dbReference type="GO" id="GO:0005886">
    <property type="term" value="C:plasma membrane"/>
    <property type="evidence" value="ECO:0007669"/>
    <property type="project" value="TreeGrafter"/>
</dbReference>
<dbReference type="GO" id="GO:0060003">
    <property type="term" value="P:copper ion export"/>
    <property type="evidence" value="ECO:0007669"/>
    <property type="project" value="TreeGrafter"/>
</dbReference>
<keyword evidence="11" id="KW-0460">Magnesium</keyword>
<keyword evidence="15" id="KW-0406">Ion transport</keyword>
<dbReference type="Pfam" id="PF00122">
    <property type="entry name" value="E1-E2_ATPase"/>
    <property type="match status" value="1"/>
</dbReference>
<dbReference type="FunFam" id="2.70.150.10:FF:000002">
    <property type="entry name" value="Copper-transporting ATPase 1, putative"/>
    <property type="match status" value="1"/>
</dbReference>
<dbReference type="PANTHER" id="PTHR43520">
    <property type="entry name" value="ATP7, ISOFORM B"/>
    <property type="match status" value="1"/>
</dbReference>
<feature type="domain" description="HMA" evidence="19">
    <location>
        <begin position="616"/>
        <end position="682"/>
    </location>
</feature>
<accession>A0A8J4WIP8</accession>
<evidence type="ECO:0000256" key="11">
    <source>
        <dbReference type="ARBA" id="ARBA00022842"/>
    </source>
</evidence>
<evidence type="ECO:0000256" key="17">
    <source>
        <dbReference type="SAM" id="MobiDB-lite"/>
    </source>
</evidence>
<evidence type="ECO:0000259" key="19">
    <source>
        <dbReference type="PROSITE" id="PS50846"/>
    </source>
</evidence>
<feature type="domain" description="HMA" evidence="19">
    <location>
        <begin position="21"/>
        <end position="88"/>
    </location>
</feature>
<feature type="transmembrane region" description="Helical" evidence="18">
    <location>
        <begin position="936"/>
        <end position="958"/>
    </location>
</feature>
<organism evidence="20 21">
    <name type="scientific">Paragonimus heterotremus</name>
    <dbReference type="NCBI Taxonomy" id="100268"/>
    <lineage>
        <taxon>Eukaryota</taxon>
        <taxon>Metazoa</taxon>
        <taxon>Spiralia</taxon>
        <taxon>Lophotrochozoa</taxon>
        <taxon>Platyhelminthes</taxon>
        <taxon>Trematoda</taxon>
        <taxon>Digenea</taxon>
        <taxon>Plagiorchiida</taxon>
        <taxon>Troglotremata</taxon>
        <taxon>Troglotrematidae</taxon>
        <taxon>Paragonimus</taxon>
    </lineage>
</organism>
<keyword evidence="16 18" id="KW-0472">Membrane</keyword>
<dbReference type="FunFam" id="3.30.70.100:FF:000001">
    <property type="entry name" value="ATPase copper transporting beta"/>
    <property type="match status" value="2"/>
</dbReference>
<evidence type="ECO:0000256" key="9">
    <source>
        <dbReference type="ARBA" id="ARBA00022796"/>
    </source>
</evidence>
<feature type="region of interest" description="Disordered" evidence="17">
    <location>
        <begin position="1207"/>
        <end position="1228"/>
    </location>
</feature>
<keyword evidence="9" id="KW-0187">Copper transport</keyword>
<gene>
    <name evidence="20" type="ORF">PHET_04357</name>
</gene>
<dbReference type="InterPro" id="IPR023214">
    <property type="entry name" value="HAD_sf"/>
</dbReference>
<dbReference type="InterPro" id="IPR001757">
    <property type="entry name" value="P_typ_ATPase"/>
</dbReference>
<feature type="transmembrane region" description="Helical" evidence="18">
    <location>
        <begin position="1696"/>
        <end position="1716"/>
    </location>
</feature>